<proteinExistence type="predicted"/>
<dbReference type="OrthoDB" id="5876269at2759"/>
<gene>
    <name evidence="2" type="ORF">ANCDUO_11608</name>
</gene>
<protein>
    <recommendedName>
        <fullName evidence="1">Receptor L-domain domain-containing protein</fullName>
    </recommendedName>
</protein>
<keyword evidence="3" id="KW-1185">Reference proteome</keyword>
<dbReference type="Proteomes" id="UP000054047">
    <property type="component" value="Unassembled WGS sequence"/>
</dbReference>
<dbReference type="EMBL" id="KN733421">
    <property type="protein sequence ID" value="KIH58188.1"/>
    <property type="molecule type" value="Genomic_DNA"/>
</dbReference>
<dbReference type="SUPFAM" id="SSF52058">
    <property type="entry name" value="L domain-like"/>
    <property type="match status" value="1"/>
</dbReference>
<dbReference type="InterPro" id="IPR036941">
    <property type="entry name" value="Rcpt_L-dom_sf"/>
</dbReference>
<evidence type="ECO:0000313" key="2">
    <source>
        <dbReference type="EMBL" id="KIH58188.1"/>
    </source>
</evidence>
<reference evidence="2 3" key="1">
    <citation type="submission" date="2013-12" db="EMBL/GenBank/DDBJ databases">
        <title>Draft genome of the parsitic nematode Ancylostoma duodenale.</title>
        <authorList>
            <person name="Mitreva M."/>
        </authorList>
    </citation>
    <scope>NUCLEOTIDE SEQUENCE [LARGE SCALE GENOMIC DNA]</scope>
    <source>
        <strain evidence="2 3">Zhejiang</strain>
    </source>
</reference>
<sequence>MAGGALLTTSAVYIRIENNPLLDPNCTHVLERYEYNRRIRGNLLNCAESLMRKFGSASVAYGEIAVVDTDFEDLEFLGNIERVDIPYSRTGTNNLERFIRIEKNGKLQRLSWPKLKNVKSATTQIAANPELCVTIPELNGFLEEGTVHTLEAKSRRLGFVGNYPREL</sequence>
<dbReference type="Pfam" id="PF01030">
    <property type="entry name" value="Recep_L_domain"/>
    <property type="match status" value="1"/>
</dbReference>
<dbReference type="InterPro" id="IPR000494">
    <property type="entry name" value="Rcpt_L-dom"/>
</dbReference>
<feature type="domain" description="Receptor L-domain" evidence="1">
    <location>
        <begin position="26"/>
        <end position="134"/>
    </location>
</feature>
<name>A0A0C2CN99_9BILA</name>
<organism evidence="2 3">
    <name type="scientific">Ancylostoma duodenale</name>
    <dbReference type="NCBI Taxonomy" id="51022"/>
    <lineage>
        <taxon>Eukaryota</taxon>
        <taxon>Metazoa</taxon>
        <taxon>Ecdysozoa</taxon>
        <taxon>Nematoda</taxon>
        <taxon>Chromadorea</taxon>
        <taxon>Rhabditida</taxon>
        <taxon>Rhabditina</taxon>
        <taxon>Rhabditomorpha</taxon>
        <taxon>Strongyloidea</taxon>
        <taxon>Ancylostomatidae</taxon>
        <taxon>Ancylostomatinae</taxon>
        <taxon>Ancylostoma</taxon>
    </lineage>
</organism>
<accession>A0A0C2CN99</accession>
<evidence type="ECO:0000313" key="3">
    <source>
        <dbReference type="Proteomes" id="UP000054047"/>
    </source>
</evidence>
<dbReference type="AlphaFoldDB" id="A0A0C2CN99"/>
<evidence type="ECO:0000259" key="1">
    <source>
        <dbReference type="Pfam" id="PF01030"/>
    </source>
</evidence>
<dbReference type="Gene3D" id="3.80.20.20">
    <property type="entry name" value="Receptor L-domain"/>
    <property type="match status" value="1"/>
</dbReference>